<organism evidence="1">
    <name type="scientific">Rhizophora mucronata</name>
    <name type="common">Asiatic mangrove</name>
    <dbReference type="NCBI Taxonomy" id="61149"/>
    <lineage>
        <taxon>Eukaryota</taxon>
        <taxon>Viridiplantae</taxon>
        <taxon>Streptophyta</taxon>
        <taxon>Embryophyta</taxon>
        <taxon>Tracheophyta</taxon>
        <taxon>Spermatophyta</taxon>
        <taxon>Magnoliopsida</taxon>
        <taxon>eudicotyledons</taxon>
        <taxon>Gunneridae</taxon>
        <taxon>Pentapetalae</taxon>
        <taxon>rosids</taxon>
        <taxon>fabids</taxon>
        <taxon>Malpighiales</taxon>
        <taxon>Rhizophoraceae</taxon>
        <taxon>Rhizophora</taxon>
    </lineage>
</organism>
<name>A0A2P2N181_RHIMU</name>
<dbReference type="AlphaFoldDB" id="A0A2P2N181"/>
<protein>
    <submittedName>
        <fullName evidence="1">Uncharacterized protein</fullName>
    </submittedName>
</protein>
<evidence type="ECO:0000313" key="1">
    <source>
        <dbReference type="EMBL" id="MBX36208.1"/>
    </source>
</evidence>
<reference evidence="1" key="1">
    <citation type="submission" date="2018-02" db="EMBL/GenBank/DDBJ databases">
        <title>Rhizophora mucronata_Transcriptome.</title>
        <authorList>
            <person name="Meera S.P."/>
            <person name="Sreeshan A."/>
            <person name="Augustine A."/>
        </authorList>
    </citation>
    <scope>NUCLEOTIDE SEQUENCE</scope>
    <source>
        <tissue evidence="1">Leaf</tissue>
    </source>
</reference>
<proteinExistence type="predicted"/>
<sequence>MVIAFMGKRNLTHYVYVQTMGSYVKHQLSSCSYTALLDFILQRQAYCLNSIFLHDLKSIIDIMV</sequence>
<dbReference type="EMBL" id="GGEC01055724">
    <property type="protein sequence ID" value="MBX36208.1"/>
    <property type="molecule type" value="Transcribed_RNA"/>
</dbReference>
<accession>A0A2P2N181</accession>